<accession>A0ABQ9YB96</accession>
<sequence length="135" mass="15028">MKISLDPHPTSTLPSNSIDHVPVYRMTHRSVSGFEGWWRDRPITPEFQQNHPGLGKRDKSNPIVDRIIVDSDYTAIHKNSIDIAPCAVVVEDGIVNMGGLDGDELGPFWTSWKVSELALNFSDTKSEVEQASGRI</sequence>
<evidence type="ECO:0000313" key="2">
    <source>
        <dbReference type="Proteomes" id="UP001281761"/>
    </source>
</evidence>
<dbReference type="EMBL" id="JARBJD010000019">
    <property type="protein sequence ID" value="KAK2960953.1"/>
    <property type="molecule type" value="Genomic_DNA"/>
</dbReference>
<name>A0ABQ9YB96_9EUKA</name>
<gene>
    <name evidence="1" type="ORF">BLNAU_4040</name>
</gene>
<protein>
    <submittedName>
        <fullName evidence="1">Uncharacterized protein</fullName>
    </submittedName>
</protein>
<comment type="caution">
    <text evidence="1">The sequence shown here is derived from an EMBL/GenBank/DDBJ whole genome shotgun (WGS) entry which is preliminary data.</text>
</comment>
<evidence type="ECO:0000313" key="1">
    <source>
        <dbReference type="EMBL" id="KAK2960953.1"/>
    </source>
</evidence>
<dbReference type="Proteomes" id="UP001281761">
    <property type="component" value="Unassembled WGS sequence"/>
</dbReference>
<organism evidence="1 2">
    <name type="scientific">Blattamonas nauphoetae</name>
    <dbReference type="NCBI Taxonomy" id="2049346"/>
    <lineage>
        <taxon>Eukaryota</taxon>
        <taxon>Metamonada</taxon>
        <taxon>Preaxostyla</taxon>
        <taxon>Oxymonadida</taxon>
        <taxon>Blattamonas</taxon>
    </lineage>
</organism>
<keyword evidence="2" id="KW-1185">Reference proteome</keyword>
<reference evidence="1 2" key="1">
    <citation type="journal article" date="2022" name="bioRxiv">
        <title>Genomics of Preaxostyla Flagellates Illuminates Evolutionary Transitions and the Path Towards Mitochondrial Loss.</title>
        <authorList>
            <person name="Novak L.V.F."/>
            <person name="Treitli S.C."/>
            <person name="Pyrih J."/>
            <person name="Halakuc P."/>
            <person name="Pipaliya S.V."/>
            <person name="Vacek V."/>
            <person name="Brzon O."/>
            <person name="Soukal P."/>
            <person name="Eme L."/>
            <person name="Dacks J.B."/>
            <person name="Karnkowska A."/>
            <person name="Elias M."/>
            <person name="Hampl V."/>
        </authorList>
    </citation>
    <scope>NUCLEOTIDE SEQUENCE [LARGE SCALE GENOMIC DNA]</scope>
    <source>
        <strain evidence="1">NAU3</strain>
        <tissue evidence="1">Gut</tissue>
    </source>
</reference>
<proteinExistence type="predicted"/>